<gene>
    <name evidence="2" type="ORF">BDV41DRAFT_573072</name>
</gene>
<accession>A0A5N6W9Q1</accession>
<feature type="signal peptide" evidence="1">
    <location>
        <begin position="1"/>
        <end position="19"/>
    </location>
</feature>
<dbReference type="Proteomes" id="UP000325433">
    <property type="component" value="Unassembled WGS sequence"/>
</dbReference>
<keyword evidence="1" id="KW-0732">Signal</keyword>
<evidence type="ECO:0000313" key="3">
    <source>
        <dbReference type="Proteomes" id="UP000325433"/>
    </source>
</evidence>
<organism evidence="2 3">
    <name type="scientific">Aspergillus transmontanensis</name>
    <dbReference type="NCBI Taxonomy" id="1034304"/>
    <lineage>
        <taxon>Eukaryota</taxon>
        <taxon>Fungi</taxon>
        <taxon>Dikarya</taxon>
        <taxon>Ascomycota</taxon>
        <taxon>Pezizomycotina</taxon>
        <taxon>Eurotiomycetes</taxon>
        <taxon>Eurotiomycetidae</taxon>
        <taxon>Eurotiales</taxon>
        <taxon>Aspergillaceae</taxon>
        <taxon>Aspergillus</taxon>
        <taxon>Aspergillus subgen. Circumdati</taxon>
    </lineage>
</organism>
<name>A0A5N6W9Q1_9EURO</name>
<dbReference type="SUPFAM" id="SSF50370">
    <property type="entry name" value="Ricin B-like lectins"/>
    <property type="match status" value="1"/>
</dbReference>
<dbReference type="Gene3D" id="2.80.10.50">
    <property type="match status" value="1"/>
</dbReference>
<evidence type="ECO:0000256" key="1">
    <source>
        <dbReference type="SAM" id="SignalP"/>
    </source>
</evidence>
<keyword evidence="3" id="KW-1185">Reference proteome</keyword>
<protein>
    <recommendedName>
        <fullName evidence="4">Ricin B lectin domain-containing protein</fullName>
    </recommendedName>
</protein>
<reference evidence="3" key="1">
    <citation type="submission" date="2019-04" db="EMBL/GenBank/DDBJ databases">
        <title>Friends and foes A comparative genomics studyof 23 Aspergillus species from section Flavi.</title>
        <authorList>
            <consortium name="DOE Joint Genome Institute"/>
            <person name="Kjaerbolling I."/>
            <person name="Vesth T."/>
            <person name="Frisvad J.C."/>
            <person name="Nybo J.L."/>
            <person name="Theobald S."/>
            <person name="Kildgaard S."/>
            <person name="Isbrandt T."/>
            <person name="Kuo A."/>
            <person name="Sato A."/>
            <person name="Lyhne E.K."/>
            <person name="Kogle M.E."/>
            <person name="Wiebenga A."/>
            <person name="Kun R.S."/>
            <person name="Lubbers R.J."/>
            <person name="Makela M.R."/>
            <person name="Barry K."/>
            <person name="Chovatia M."/>
            <person name="Clum A."/>
            <person name="Daum C."/>
            <person name="Haridas S."/>
            <person name="He G."/>
            <person name="LaButti K."/>
            <person name="Lipzen A."/>
            <person name="Mondo S."/>
            <person name="Riley R."/>
            <person name="Salamov A."/>
            <person name="Simmons B.A."/>
            <person name="Magnuson J.K."/>
            <person name="Henrissat B."/>
            <person name="Mortensen U.H."/>
            <person name="Larsen T.O."/>
            <person name="Devries R.P."/>
            <person name="Grigoriev I.V."/>
            <person name="Machida M."/>
            <person name="Baker S.E."/>
            <person name="Andersen M.R."/>
        </authorList>
    </citation>
    <scope>NUCLEOTIDE SEQUENCE [LARGE SCALE GENOMIC DNA]</scope>
    <source>
        <strain evidence="3">CBS 130015</strain>
    </source>
</reference>
<dbReference type="EMBL" id="ML738302">
    <property type="protein sequence ID" value="KAE8317382.1"/>
    <property type="molecule type" value="Genomic_DNA"/>
</dbReference>
<feature type="chain" id="PRO_5024824973" description="Ricin B lectin domain-containing protein" evidence="1">
    <location>
        <begin position="20"/>
        <end position="162"/>
    </location>
</feature>
<evidence type="ECO:0000313" key="2">
    <source>
        <dbReference type="EMBL" id="KAE8317382.1"/>
    </source>
</evidence>
<proteinExistence type="predicted"/>
<evidence type="ECO:0008006" key="4">
    <source>
        <dbReference type="Google" id="ProtNLM"/>
    </source>
</evidence>
<dbReference type="InterPro" id="IPR035992">
    <property type="entry name" value="Ricin_B-like_lectins"/>
</dbReference>
<dbReference type="AlphaFoldDB" id="A0A5N6W9Q1"/>
<sequence>MKTFLALSALAALFQSVSCLNGGVYHIKSSIMNNVLADQSDQGPLGFFDSIDVPSQNWVFTPIEEGSNDFKIQSGLGQYINCGNVEDKVCYPGKAEEGPYRVELVGDNKYAIKRTDLGLSLDALGEILVISQYEGHKSQQFELIPVQWYTIPTIVLCKREKR</sequence>